<evidence type="ECO:0000313" key="4">
    <source>
        <dbReference type="Proteomes" id="UP000321938"/>
    </source>
</evidence>
<dbReference type="RefSeq" id="WP_037051256.1">
    <property type="nucleotide sequence ID" value="NZ_VOSB01000001.1"/>
</dbReference>
<evidence type="ECO:0000313" key="3">
    <source>
        <dbReference type="EMBL" id="TXE20393.1"/>
    </source>
</evidence>
<feature type="domain" description="YdbS-like PH" evidence="2">
    <location>
        <begin position="87"/>
        <end position="162"/>
    </location>
</feature>
<organism evidence="3 4">
    <name type="scientific">Psychroserpens burtonensis</name>
    <dbReference type="NCBI Taxonomy" id="49278"/>
    <lineage>
        <taxon>Bacteria</taxon>
        <taxon>Pseudomonadati</taxon>
        <taxon>Bacteroidota</taxon>
        <taxon>Flavobacteriia</taxon>
        <taxon>Flavobacteriales</taxon>
        <taxon>Flavobacteriaceae</taxon>
        <taxon>Psychroserpens</taxon>
    </lineage>
</organism>
<dbReference type="PANTHER" id="PTHR34473">
    <property type="entry name" value="UPF0699 TRANSMEMBRANE PROTEIN YDBS"/>
    <property type="match status" value="1"/>
</dbReference>
<keyword evidence="1" id="KW-0472">Membrane</keyword>
<comment type="caution">
    <text evidence="3">The sequence shown here is derived from an EMBL/GenBank/DDBJ whole genome shotgun (WGS) entry which is preliminary data.</text>
</comment>
<reference evidence="3 4" key="1">
    <citation type="submission" date="2019-08" db="EMBL/GenBank/DDBJ databases">
        <title>Genome of Psychroserpens burtonensis ACAM 167.</title>
        <authorList>
            <person name="Bowman J.P."/>
        </authorList>
    </citation>
    <scope>NUCLEOTIDE SEQUENCE [LARGE SCALE GENOMIC DNA]</scope>
    <source>
        <strain evidence="3 4">ACAM 167</strain>
    </source>
</reference>
<dbReference type="PANTHER" id="PTHR34473:SF2">
    <property type="entry name" value="UPF0699 TRANSMEMBRANE PROTEIN YDBT"/>
    <property type="match status" value="1"/>
</dbReference>
<feature type="transmembrane region" description="Helical" evidence="1">
    <location>
        <begin position="30"/>
        <end position="49"/>
    </location>
</feature>
<keyword evidence="1" id="KW-1133">Transmembrane helix</keyword>
<protein>
    <submittedName>
        <fullName evidence="3">PH domain-containing protein</fullName>
    </submittedName>
</protein>
<dbReference type="STRING" id="1123037.GCA_000425305_00569"/>
<name>A0A5C7BBF4_9FLAO</name>
<dbReference type="AlphaFoldDB" id="A0A5C7BBF4"/>
<gene>
    <name evidence="3" type="ORF">ES692_00985</name>
</gene>
<keyword evidence="4" id="KW-1185">Reference proteome</keyword>
<dbReference type="InterPro" id="IPR005182">
    <property type="entry name" value="YdbS-like_PH"/>
</dbReference>
<evidence type="ECO:0000256" key="1">
    <source>
        <dbReference type="SAM" id="Phobius"/>
    </source>
</evidence>
<dbReference type="Proteomes" id="UP000321938">
    <property type="component" value="Unassembled WGS sequence"/>
</dbReference>
<dbReference type="OrthoDB" id="1524472at2"/>
<evidence type="ECO:0000259" key="2">
    <source>
        <dbReference type="Pfam" id="PF03703"/>
    </source>
</evidence>
<dbReference type="Pfam" id="PF03703">
    <property type="entry name" value="bPH_2"/>
    <property type="match status" value="1"/>
</dbReference>
<proteinExistence type="predicted"/>
<feature type="transmembrane region" description="Helical" evidence="1">
    <location>
        <begin position="61"/>
        <end position="84"/>
    </location>
</feature>
<accession>A0A5C7BBF4</accession>
<dbReference type="EMBL" id="VOSB01000001">
    <property type="protein sequence ID" value="TXE20393.1"/>
    <property type="molecule type" value="Genomic_DNA"/>
</dbReference>
<sequence length="171" mass="19399">MFINQQIEINNLPEISSVELKPISKNYFKIIILNKAVLYAIVIGLLITGKFKIQEEAFQDNFIYIVGLVIIGCLLNFILSLLAFKKRKYAIRDKDVIYSKGLLVNSITTVPISRIQHIEESRSWLARKLNLATLKIFTAGESGSDLKIDGLPLEEARKINDFLSTRVNESI</sequence>
<keyword evidence="1" id="KW-0812">Transmembrane</keyword>